<keyword evidence="14" id="KW-1185">Reference proteome</keyword>
<dbReference type="InterPro" id="IPR050882">
    <property type="entry name" value="Prepilin_peptidase/N-MTase"/>
</dbReference>
<dbReference type="Pfam" id="PF01478">
    <property type="entry name" value="Peptidase_A24"/>
    <property type="match status" value="1"/>
</dbReference>
<dbReference type="RefSeq" id="WP_124023131.1">
    <property type="nucleotide sequence ID" value="NZ_RPOH01000017.1"/>
</dbReference>
<keyword evidence="3" id="KW-1003">Cell membrane</keyword>
<feature type="transmembrane region" description="Helical" evidence="10">
    <location>
        <begin position="212"/>
        <end position="237"/>
    </location>
</feature>
<feature type="domain" description="Prepilin type IV endopeptidase peptidase" evidence="11">
    <location>
        <begin position="126"/>
        <end position="231"/>
    </location>
</feature>
<proteinExistence type="inferred from homology"/>
<evidence type="ECO:0000313" key="13">
    <source>
        <dbReference type="EMBL" id="RPH29609.1"/>
    </source>
</evidence>
<dbReference type="GO" id="GO:0005886">
    <property type="term" value="C:plasma membrane"/>
    <property type="evidence" value="ECO:0007669"/>
    <property type="project" value="UniProtKB-SubCell"/>
</dbReference>
<dbReference type="GO" id="GO:0008168">
    <property type="term" value="F:methyltransferase activity"/>
    <property type="evidence" value="ECO:0007669"/>
    <property type="project" value="UniProtKB-KW"/>
</dbReference>
<dbReference type="EC" id="3.4.23.43" evidence="9"/>
<keyword evidence="9" id="KW-0645">Protease</keyword>
<evidence type="ECO:0000256" key="4">
    <source>
        <dbReference type="ARBA" id="ARBA00022519"/>
    </source>
</evidence>
<keyword evidence="5 9" id="KW-0812">Transmembrane</keyword>
<dbReference type="PANTHER" id="PTHR30487:SF0">
    <property type="entry name" value="PREPILIN LEADER PEPTIDASE_N-METHYLTRANSFERASE-RELATED"/>
    <property type="match status" value="1"/>
</dbReference>
<dbReference type="InterPro" id="IPR000045">
    <property type="entry name" value="Prepilin_IV_endopep_pep"/>
</dbReference>
<feature type="transmembrane region" description="Helical" evidence="10">
    <location>
        <begin position="121"/>
        <end position="143"/>
    </location>
</feature>
<comment type="function">
    <text evidence="9">Plays an essential role in type IV pili and type II pseudopili formation by proteolytically removing the leader sequence from substrate proteins and subsequently monomethylating the alpha-amino group of the newly exposed N-terminal phenylalanine.</text>
</comment>
<keyword evidence="9" id="KW-0378">Hydrolase</keyword>
<evidence type="ECO:0000256" key="5">
    <source>
        <dbReference type="ARBA" id="ARBA00022692"/>
    </source>
</evidence>
<dbReference type="EC" id="2.1.1.-" evidence="9"/>
<keyword evidence="7 10" id="KW-0472">Membrane</keyword>
<feature type="transmembrane region" description="Helical" evidence="10">
    <location>
        <begin position="15"/>
        <end position="37"/>
    </location>
</feature>
<accession>A0A3N5E3L8</accession>
<protein>
    <recommendedName>
        <fullName evidence="9">Prepilin leader peptidase/N-methyltransferase</fullName>
        <ecNumber evidence="9">2.1.1.-</ecNumber>
        <ecNumber evidence="9">3.4.23.43</ecNumber>
    </recommendedName>
</protein>
<evidence type="ECO:0000256" key="3">
    <source>
        <dbReference type="ARBA" id="ARBA00022475"/>
    </source>
</evidence>
<organism evidence="13 14">
    <name type="scientific">Buttiauxella warmboldiae</name>
    <dbReference type="NCBI Taxonomy" id="82993"/>
    <lineage>
        <taxon>Bacteria</taxon>
        <taxon>Pseudomonadati</taxon>
        <taxon>Pseudomonadota</taxon>
        <taxon>Gammaproteobacteria</taxon>
        <taxon>Enterobacterales</taxon>
        <taxon>Enterobacteriaceae</taxon>
        <taxon>Buttiauxella</taxon>
    </lineage>
</organism>
<reference evidence="13 14" key="1">
    <citation type="submission" date="2018-11" db="EMBL/GenBank/DDBJ databases">
        <title>Draft genome sequence of Buttiauxella warmboldiae CCUG 35512.</title>
        <authorList>
            <person name="Salva-Serra F."/>
            <person name="Marathe N."/>
            <person name="Moore E."/>
            <person name="Svensson L."/>
            <person name="Engstrom-Jakobsson H."/>
        </authorList>
    </citation>
    <scope>NUCLEOTIDE SEQUENCE [LARGE SCALE GENOMIC DNA]</scope>
    <source>
        <strain evidence="13 14">CCUG 35512</strain>
    </source>
</reference>
<evidence type="ECO:0000256" key="8">
    <source>
        <dbReference type="RuleBase" id="RU003793"/>
    </source>
</evidence>
<gene>
    <name evidence="13" type="ORF">EHN07_05215</name>
</gene>
<comment type="similarity">
    <text evidence="2 8">Belongs to the peptidase A24 family.</text>
</comment>
<dbReference type="InterPro" id="IPR010627">
    <property type="entry name" value="Prepilin_pept_A24_N"/>
</dbReference>
<dbReference type="PANTHER" id="PTHR30487">
    <property type="entry name" value="TYPE 4 PREPILIN-LIKE PROTEINS LEADER PEPTIDE-PROCESSING ENZYME"/>
    <property type="match status" value="1"/>
</dbReference>
<dbReference type="GO" id="GO:0032259">
    <property type="term" value="P:methylation"/>
    <property type="evidence" value="ECO:0007669"/>
    <property type="project" value="UniProtKB-KW"/>
</dbReference>
<keyword evidence="9" id="KW-0808">Transferase</keyword>
<dbReference type="PRINTS" id="PR00864">
    <property type="entry name" value="PREPILNPTASE"/>
</dbReference>
<keyword evidence="6 10" id="KW-1133">Transmembrane helix</keyword>
<dbReference type="EMBL" id="RPOH01000017">
    <property type="protein sequence ID" value="RPH29609.1"/>
    <property type="molecule type" value="Genomic_DNA"/>
</dbReference>
<keyword evidence="4" id="KW-0997">Cell inner membrane</keyword>
<dbReference type="AlphaFoldDB" id="A0A3N5E3L8"/>
<feature type="domain" description="Prepilin peptidase A24 N-terminal" evidence="12">
    <location>
        <begin position="25"/>
        <end position="114"/>
    </location>
</feature>
<sequence>MTLWLALDLIRQQALPLYIILFLLSGLILGSLMTMVVSRLQWALEREDVDPWFMWRPASHCPHCQTPIKWYYNLPLVGWLWLRGRCHHCQQPIDKLYPFLEGATGGIFALLAWVYPQPEVVLALALLSWFLLALAVLDFRFYFLPDSLTLPLLWAGLIWHSLMMPEQLDDALYGAVTAYLAFRALNIIWFALRGYDGIGRGDAKLLAALGAWLGWQSLPMICLIAGVTGIVGFVIFYGVRCASRQPLPFGVPLALAGWGLAFWQTWGL</sequence>
<keyword evidence="9" id="KW-0511">Multifunctional enzyme</keyword>
<feature type="transmembrane region" description="Helical" evidence="10">
    <location>
        <begin position="171"/>
        <end position="192"/>
    </location>
</feature>
<evidence type="ECO:0000256" key="2">
    <source>
        <dbReference type="ARBA" id="ARBA00005801"/>
    </source>
</evidence>
<evidence type="ECO:0000259" key="12">
    <source>
        <dbReference type="Pfam" id="PF06750"/>
    </source>
</evidence>
<comment type="subcellular location">
    <subcellularLocation>
        <location evidence="1">Cell inner membrane</location>
        <topology evidence="1">Multi-pass membrane protein</topology>
    </subcellularLocation>
    <subcellularLocation>
        <location evidence="9">Cell membrane</location>
        <topology evidence="9">Multi-pass membrane protein</topology>
    </subcellularLocation>
</comment>
<feature type="transmembrane region" description="Helical" evidence="10">
    <location>
        <begin position="249"/>
        <end position="266"/>
    </location>
</feature>
<dbReference type="GO" id="GO:0004190">
    <property type="term" value="F:aspartic-type endopeptidase activity"/>
    <property type="evidence" value="ECO:0007669"/>
    <property type="project" value="UniProtKB-EC"/>
</dbReference>
<evidence type="ECO:0000313" key="14">
    <source>
        <dbReference type="Proteomes" id="UP000268615"/>
    </source>
</evidence>
<evidence type="ECO:0000256" key="7">
    <source>
        <dbReference type="ARBA" id="ARBA00023136"/>
    </source>
</evidence>
<dbReference type="GO" id="GO:0006465">
    <property type="term" value="P:signal peptide processing"/>
    <property type="evidence" value="ECO:0007669"/>
    <property type="project" value="TreeGrafter"/>
</dbReference>
<comment type="catalytic activity">
    <reaction evidence="9">
        <text>Typically cleaves a -Gly-|-Phe- bond to release an N-terminal, basic peptide of 5-8 residues from type IV prepilin, and then N-methylates the new N-terminal amino group, the methyl donor being S-adenosyl-L-methionine.</text>
        <dbReference type="EC" id="3.4.23.43"/>
    </reaction>
</comment>
<evidence type="ECO:0000256" key="1">
    <source>
        <dbReference type="ARBA" id="ARBA00004429"/>
    </source>
</evidence>
<feature type="transmembrane region" description="Helical" evidence="10">
    <location>
        <begin position="96"/>
        <end position="115"/>
    </location>
</feature>
<dbReference type="InterPro" id="IPR014032">
    <property type="entry name" value="Peptidase_A24A_bac"/>
</dbReference>
<comment type="caution">
    <text evidence="13">The sequence shown here is derived from an EMBL/GenBank/DDBJ whole genome shotgun (WGS) entry which is preliminary data.</text>
</comment>
<evidence type="ECO:0000256" key="10">
    <source>
        <dbReference type="SAM" id="Phobius"/>
    </source>
</evidence>
<dbReference type="OrthoDB" id="9789291at2"/>
<evidence type="ECO:0000256" key="6">
    <source>
        <dbReference type="ARBA" id="ARBA00022989"/>
    </source>
</evidence>
<dbReference type="Pfam" id="PF06750">
    <property type="entry name" value="A24_N_bact"/>
    <property type="match status" value="1"/>
</dbReference>
<dbReference type="Proteomes" id="UP000268615">
    <property type="component" value="Unassembled WGS sequence"/>
</dbReference>
<evidence type="ECO:0000259" key="11">
    <source>
        <dbReference type="Pfam" id="PF01478"/>
    </source>
</evidence>
<keyword evidence="9" id="KW-0489">Methyltransferase</keyword>
<evidence type="ECO:0000256" key="9">
    <source>
        <dbReference type="RuleBase" id="RU003794"/>
    </source>
</evidence>
<name>A0A3N5E3L8_9ENTR</name>
<dbReference type="Gene3D" id="1.20.120.1220">
    <property type="match status" value="1"/>
</dbReference>